<dbReference type="GO" id="GO:0003700">
    <property type="term" value="F:DNA-binding transcription factor activity"/>
    <property type="evidence" value="ECO:0007669"/>
    <property type="project" value="InterPro"/>
</dbReference>
<dbReference type="InterPro" id="IPR036390">
    <property type="entry name" value="WH_DNA-bd_sf"/>
</dbReference>
<gene>
    <name evidence="6" type="ORF">D0C36_13785</name>
</gene>
<dbReference type="EMBL" id="QWDC01000002">
    <property type="protein sequence ID" value="RFZ92494.1"/>
    <property type="molecule type" value="Genomic_DNA"/>
</dbReference>
<evidence type="ECO:0000313" key="7">
    <source>
        <dbReference type="Proteomes" id="UP000264217"/>
    </source>
</evidence>
<organism evidence="6 7">
    <name type="scientific">Mucilaginibacter conchicola</name>
    <dbReference type="NCBI Taxonomy" id="2303333"/>
    <lineage>
        <taxon>Bacteria</taxon>
        <taxon>Pseudomonadati</taxon>
        <taxon>Bacteroidota</taxon>
        <taxon>Sphingobacteriia</taxon>
        <taxon>Sphingobacteriales</taxon>
        <taxon>Sphingobacteriaceae</taxon>
        <taxon>Mucilaginibacter</taxon>
    </lineage>
</organism>
<evidence type="ECO:0000259" key="5">
    <source>
        <dbReference type="PROSITE" id="PS50931"/>
    </source>
</evidence>
<protein>
    <submittedName>
        <fullName evidence="6">LysR family transcriptional regulator</fullName>
    </submittedName>
</protein>
<dbReference type="AlphaFoldDB" id="A0A372NU27"/>
<sequence length="291" mass="33051">MELRQLRYFIKAKELLNFTEAANQLFISQSTLSQQIKQLEDELGTPLFNRVGKHVYITEAGSLFYDYALQALSKANDGLQLLKDINGLHAGRLSIGTTYGLRHILTPAILKFHKAYPQINLEVVFGTSQELTHRLEKFELDFVLTFEEVTHRPDIKHQPLFDSELGFIVEKRSPLAKLKTISLKEILDHELALPAKGYSTRRFVDEVFAKNKLTPRISVEINDIPTLLDLIETGNWHTILTHTTVQNAARLVSVPIKAVKGMQHAAIISMKEVYEKRAVKAFYDILLKAGT</sequence>
<dbReference type="PANTHER" id="PTHR30126">
    <property type="entry name" value="HTH-TYPE TRANSCRIPTIONAL REGULATOR"/>
    <property type="match status" value="1"/>
</dbReference>
<dbReference type="PROSITE" id="PS50931">
    <property type="entry name" value="HTH_LYSR"/>
    <property type="match status" value="1"/>
</dbReference>
<name>A0A372NU27_9SPHI</name>
<feature type="domain" description="HTH lysR-type" evidence="5">
    <location>
        <begin position="1"/>
        <end position="58"/>
    </location>
</feature>
<dbReference type="Gene3D" id="1.10.10.10">
    <property type="entry name" value="Winged helix-like DNA-binding domain superfamily/Winged helix DNA-binding domain"/>
    <property type="match status" value="1"/>
</dbReference>
<dbReference type="InterPro" id="IPR036388">
    <property type="entry name" value="WH-like_DNA-bd_sf"/>
</dbReference>
<dbReference type="RefSeq" id="WP_117392203.1">
    <property type="nucleotide sequence ID" value="NZ_QWDC01000002.1"/>
</dbReference>
<proteinExistence type="inferred from homology"/>
<keyword evidence="3" id="KW-0238">DNA-binding</keyword>
<comment type="caution">
    <text evidence="6">The sequence shown here is derived from an EMBL/GenBank/DDBJ whole genome shotgun (WGS) entry which is preliminary data.</text>
</comment>
<dbReference type="InterPro" id="IPR000847">
    <property type="entry name" value="LysR_HTH_N"/>
</dbReference>
<keyword evidence="2" id="KW-0805">Transcription regulation</keyword>
<evidence type="ECO:0000256" key="4">
    <source>
        <dbReference type="ARBA" id="ARBA00023163"/>
    </source>
</evidence>
<dbReference type="Pfam" id="PF00126">
    <property type="entry name" value="HTH_1"/>
    <property type="match status" value="1"/>
</dbReference>
<dbReference type="FunFam" id="1.10.10.10:FF:000001">
    <property type="entry name" value="LysR family transcriptional regulator"/>
    <property type="match status" value="1"/>
</dbReference>
<evidence type="ECO:0000256" key="2">
    <source>
        <dbReference type="ARBA" id="ARBA00023015"/>
    </source>
</evidence>
<dbReference type="SUPFAM" id="SSF46785">
    <property type="entry name" value="Winged helix' DNA-binding domain"/>
    <property type="match status" value="1"/>
</dbReference>
<evidence type="ECO:0000256" key="3">
    <source>
        <dbReference type="ARBA" id="ARBA00023125"/>
    </source>
</evidence>
<dbReference type="PRINTS" id="PR00039">
    <property type="entry name" value="HTHLYSR"/>
</dbReference>
<keyword evidence="4" id="KW-0804">Transcription</keyword>
<dbReference type="CDD" id="cd05466">
    <property type="entry name" value="PBP2_LTTR_substrate"/>
    <property type="match status" value="1"/>
</dbReference>
<dbReference type="InterPro" id="IPR005119">
    <property type="entry name" value="LysR_subst-bd"/>
</dbReference>
<evidence type="ECO:0000256" key="1">
    <source>
        <dbReference type="ARBA" id="ARBA00009437"/>
    </source>
</evidence>
<comment type="similarity">
    <text evidence="1">Belongs to the LysR transcriptional regulatory family.</text>
</comment>
<dbReference type="Gene3D" id="3.40.190.290">
    <property type="match status" value="1"/>
</dbReference>
<reference evidence="6 7" key="1">
    <citation type="submission" date="2018-08" db="EMBL/GenBank/DDBJ databases">
        <title>Mucilaginibacter sp. MYSH2.</title>
        <authorList>
            <person name="Seo T."/>
        </authorList>
    </citation>
    <scope>NUCLEOTIDE SEQUENCE [LARGE SCALE GENOMIC DNA]</scope>
    <source>
        <strain evidence="6 7">MYSH2</strain>
    </source>
</reference>
<dbReference type="Pfam" id="PF03466">
    <property type="entry name" value="LysR_substrate"/>
    <property type="match status" value="1"/>
</dbReference>
<dbReference type="Proteomes" id="UP000264217">
    <property type="component" value="Unassembled WGS sequence"/>
</dbReference>
<dbReference type="OrthoDB" id="9803735at2"/>
<evidence type="ECO:0000313" key="6">
    <source>
        <dbReference type="EMBL" id="RFZ92494.1"/>
    </source>
</evidence>
<dbReference type="PANTHER" id="PTHR30126:SF40">
    <property type="entry name" value="HTH-TYPE TRANSCRIPTIONAL REGULATOR GLTR"/>
    <property type="match status" value="1"/>
</dbReference>
<dbReference type="GO" id="GO:0000976">
    <property type="term" value="F:transcription cis-regulatory region binding"/>
    <property type="evidence" value="ECO:0007669"/>
    <property type="project" value="TreeGrafter"/>
</dbReference>
<keyword evidence="7" id="KW-1185">Reference proteome</keyword>
<accession>A0A372NU27</accession>
<dbReference type="SUPFAM" id="SSF53850">
    <property type="entry name" value="Periplasmic binding protein-like II"/>
    <property type="match status" value="1"/>
</dbReference>